<dbReference type="AlphaFoldDB" id="A0A453JID5"/>
<dbReference type="Gene3D" id="1.10.340.30">
    <property type="entry name" value="Hypothetical protein, domain 2"/>
    <property type="match status" value="1"/>
</dbReference>
<organism evidence="3 4">
    <name type="scientific">Aegilops tauschii subsp. strangulata</name>
    <name type="common">Goatgrass</name>
    <dbReference type="NCBI Taxonomy" id="200361"/>
    <lineage>
        <taxon>Eukaryota</taxon>
        <taxon>Viridiplantae</taxon>
        <taxon>Streptophyta</taxon>
        <taxon>Embryophyta</taxon>
        <taxon>Tracheophyta</taxon>
        <taxon>Spermatophyta</taxon>
        <taxon>Magnoliopsida</taxon>
        <taxon>Liliopsida</taxon>
        <taxon>Poales</taxon>
        <taxon>Poaceae</taxon>
        <taxon>BOP clade</taxon>
        <taxon>Pooideae</taxon>
        <taxon>Triticodae</taxon>
        <taxon>Triticeae</taxon>
        <taxon>Triticinae</taxon>
        <taxon>Aegilops</taxon>
    </lineage>
</organism>
<evidence type="ECO:0000313" key="3">
    <source>
        <dbReference type="EnsemblPlants" id="AET5Gv20049300.4"/>
    </source>
</evidence>
<evidence type="ECO:0000256" key="2">
    <source>
        <dbReference type="ARBA" id="ARBA00023242"/>
    </source>
</evidence>
<accession>A0A453JID5</accession>
<dbReference type="Proteomes" id="UP000015105">
    <property type="component" value="Chromosome 5D"/>
</dbReference>
<reference evidence="3" key="4">
    <citation type="submission" date="2019-03" db="UniProtKB">
        <authorList>
            <consortium name="EnsemblPlants"/>
        </authorList>
    </citation>
    <scope>IDENTIFICATION</scope>
</reference>
<reference evidence="4" key="2">
    <citation type="journal article" date="2017" name="Nat. Plants">
        <title>The Aegilops tauschii genome reveals multiple impacts of transposons.</title>
        <authorList>
            <person name="Zhao G."/>
            <person name="Zou C."/>
            <person name="Li K."/>
            <person name="Wang K."/>
            <person name="Li T."/>
            <person name="Gao L."/>
            <person name="Zhang X."/>
            <person name="Wang H."/>
            <person name="Yang Z."/>
            <person name="Liu X."/>
            <person name="Jiang W."/>
            <person name="Mao L."/>
            <person name="Kong X."/>
            <person name="Jiao Y."/>
            <person name="Jia J."/>
        </authorList>
    </citation>
    <scope>NUCLEOTIDE SEQUENCE [LARGE SCALE GENOMIC DNA]</scope>
    <source>
        <strain evidence="4">cv. AL8/78</strain>
    </source>
</reference>
<reference evidence="3" key="5">
    <citation type="journal article" date="2021" name="G3 (Bethesda)">
        <title>Aegilops tauschii genome assembly Aet v5.0 features greater sequence contiguity and improved annotation.</title>
        <authorList>
            <person name="Wang L."/>
            <person name="Zhu T."/>
            <person name="Rodriguez J.C."/>
            <person name="Deal K.R."/>
            <person name="Dubcovsky J."/>
            <person name="McGuire P.E."/>
            <person name="Lux T."/>
            <person name="Spannagl M."/>
            <person name="Mayer K.F.X."/>
            <person name="Baldrich P."/>
            <person name="Meyers B.C."/>
            <person name="Huo N."/>
            <person name="Gu Y.Q."/>
            <person name="Zhou H."/>
            <person name="Devos K.M."/>
            <person name="Bennetzen J.L."/>
            <person name="Unver T."/>
            <person name="Budak H."/>
            <person name="Gulick P.J."/>
            <person name="Galiba G."/>
            <person name="Kalapos B."/>
            <person name="Nelson D.R."/>
            <person name="Li P."/>
            <person name="You F.M."/>
            <person name="Luo M.C."/>
            <person name="Dvorak J."/>
        </authorList>
    </citation>
    <scope>NUCLEOTIDE SEQUENCE [LARGE SCALE GENOMIC DNA]</scope>
    <source>
        <strain evidence="3">cv. AL8/78</strain>
    </source>
</reference>
<dbReference type="GO" id="GO:0003677">
    <property type="term" value="F:DNA binding"/>
    <property type="evidence" value="ECO:0007669"/>
    <property type="project" value="InterPro"/>
</dbReference>
<comment type="subcellular location">
    <subcellularLocation>
        <location evidence="1">Nucleus</location>
    </subcellularLocation>
</comment>
<protein>
    <submittedName>
        <fullName evidence="3">Uncharacterized protein</fullName>
    </submittedName>
</protein>
<keyword evidence="4" id="KW-1185">Reference proteome</keyword>
<dbReference type="EnsemblPlants" id="AET5Gv20049300.4">
    <property type="protein sequence ID" value="AET5Gv20049300.4"/>
    <property type="gene ID" value="AET5Gv20049300"/>
</dbReference>
<evidence type="ECO:0000256" key="1">
    <source>
        <dbReference type="ARBA" id="ARBA00004123"/>
    </source>
</evidence>
<reference evidence="3" key="3">
    <citation type="journal article" date="2017" name="Nature">
        <title>Genome sequence of the progenitor of the wheat D genome Aegilops tauschii.</title>
        <authorList>
            <person name="Luo M.C."/>
            <person name="Gu Y.Q."/>
            <person name="Puiu D."/>
            <person name="Wang H."/>
            <person name="Twardziok S.O."/>
            <person name="Deal K.R."/>
            <person name="Huo N."/>
            <person name="Zhu T."/>
            <person name="Wang L."/>
            <person name="Wang Y."/>
            <person name="McGuire P.E."/>
            <person name="Liu S."/>
            <person name="Long H."/>
            <person name="Ramasamy R.K."/>
            <person name="Rodriguez J.C."/>
            <person name="Van S.L."/>
            <person name="Yuan L."/>
            <person name="Wang Z."/>
            <person name="Xia Z."/>
            <person name="Xiao L."/>
            <person name="Anderson O.D."/>
            <person name="Ouyang S."/>
            <person name="Liang Y."/>
            <person name="Zimin A.V."/>
            <person name="Pertea G."/>
            <person name="Qi P."/>
            <person name="Bennetzen J.L."/>
            <person name="Dai X."/>
            <person name="Dawson M.W."/>
            <person name="Muller H.G."/>
            <person name="Kugler K."/>
            <person name="Rivarola-Duarte L."/>
            <person name="Spannagl M."/>
            <person name="Mayer K.F.X."/>
            <person name="Lu F.H."/>
            <person name="Bevan M.W."/>
            <person name="Leroy P."/>
            <person name="Li P."/>
            <person name="You F.M."/>
            <person name="Sun Q."/>
            <person name="Liu Z."/>
            <person name="Lyons E."/>
            <person name="Wicker T."/>
            <person name="Salzberg S.L."/>
            <person name="Devos K.M."/>
            <person name="Dvorak J."/>
        </authorList>
    </citation>
    <scope>NUCLEOTIDE SEQUENCE [LARGE SCALE GENOMIC DNA]</scope>
    <source>
        <strain evidence="3">cv. AL8/78</strain>
    </source>
</reference>
<name>A0A453JID5_AEGTS</name>
<dbReference type="GO" id="GO:0005634">
    <property type="term" value="C:nucleus"/>
    <property type="evidence" value="ECO:0007669"/>
    <property type="project" value="UniProtKB-SubCell"/>
</dbReference>
<dbReference type="PANTHER" id="PTHR15074">
    <property type="entry name" value="METHYL-CPG-BINDING PROTEIN"/>
    <property type="match status" value="1"/>
</dbReference>
<keyword evidence="2" id="KW-0539">Nucleus</keyword>
<sequence>ADAYAIFCAGRAREVVPDDHKLVDYWNYVCFELPMTQRWISSVPAEVQGEADVDDAMQSY</sequence>
<evidence type="ECO:0000313" key="4">
    <source>
        <dbReference type="Proteomes" id="UP000015105"/>
    </source>
</evidence>
<dbReference type="InterPro" id="IPR045138">
    <property type="entry name" value="MeCP2/MBD4"/>
</dbReference>
<proteinExistence type="predicted"/>
<reference evidence="4" key="1">
    <citation type="journal article" date="2014" name="Science">
        <title>Ancient hybridizations among the ancestral genomes of bread wheat.</title>
        <authorList>
            <consortium name="International Wheat Genome Sequencing Consortium,"/>
            <person name="Marcussen T."/>
            <person name="Sandve S.R."/>
            <person name="Heier L."/>
            <person name="Spannagl M."/>
            <person name="Pfeifer M."/>
            <person name="Jakobsen K.S."/>
            <person name="Wulff B.B."/>
            <person name="Steuernagel B."/>
            <person name="Mayer K.F."/>
            <person name="Olsen O.A."/>
        </authorList>
    </citation>
    <scope>NUCLEOTIDE SEQUENCE [LARGE SCALE GENOMIC DNA]</scope>
    <source>
        <strain evidence="4">cv. AL8/78</strain>
    </source>
</reference>
<dbReference type="Gramene" id="AET5Gv20049300.4">
    <property type="protein sequence ID" value="AET5Gv20049300.4"/>
    <property type="gene ID" value="AET5Gv20049300"/>
</dbReference>
<dbReference type="PANTHER" id="PTHR15074:SF0">
    <property type="entry name" value="METHYL-CPG-BINDING DOMAIN PROTEIN 4-LIKE PROTEIN"/>
    <property type="match status" value="1"/>
</dbReference>